<dbReference type="UniPathway" id="UPA00895"/>
<dbReference type="EMBL" id="SJKB01000001">
    <property type="protein sequence ID" value="TCC66286.1"/>
    <property type="molecule type" value="Genomic_DNA"/>
</dbReference>
<evidence type="ECO:0000313" key="9">
    <source>
        <dbReference type="Proteomes" id="UP000291144"/>
    </source>
</evidence>
<feature type="compositionally biased region" description="Basic residues" evidence="5">
    <location>
        <begin position="1"/>
        <end position="12"/>
    </location>
</feature>
<comment type="subcellular location">
    <subcellularLocation>
        <location evidence="1">Membrane</location>
        <topology evidence="1">Multi-pass membrane protein</topology>
    </subcellularLocation>
</comment>
<comment type="caution">
    <text evidence="8">The sequence shown here is derived from an EMBL/GenBank/DDBJ whole genome shotgun (WGS) entry which is preliminary data.</text>
</comment>
<gene>
    <name evidence="8" type="ORF">E0H73_05130</name>
</gene>
<feature type="region of interest" description="Disordered" evidence="5">
    <location>
        <begin position="1"/>
        <end position="21"/>
    </location>
</feature>
<feature type="transmembrane region" description="Helical" evidence="6">
    <location>
        <begin position="102"/>
        <end position="122"/>
    </location>
</feature>
<feature type="transmembrane region" description="Helical" evidence="6">
    <location>
        <begin position="30"/>
        <end position="54"/>
    </location>
</feature>
<dbReference type="GO" id="GO:0030416">
    <property type="term" value="P:methylamine metabolic process"/>
    <property type="evidence" value="ECO:0007669"/>
    <property type="project" value="InterPro"/>
</dbReference>
<evidence type="ECO:0000313" key="8">
    <source>
        <dbReference type="EMBL" id="TCC66286.1"/>
    </source>
</evidence>
<keyword evidence="3 6" id="KW-1133">Transmembrane helix</keyword>
<dbReference type="AlphaFoldDB" id="A0A4R0L340"/>
<sequence>MVVERRHRRPGARLREAGGGQPVSKWRQPWFPWVSLVARLVLGVVMLVAGALKVTDPETAAQAVRAYEILPSGLVSPVGWGLPFLELAIGLLLIVGFGVRAAAVAAGVFMIVFIVAVSSAWARGLAIDCGCFGGGGQIAPGQTKYLQEILRDVGLLLLAAWLWLNPVSKYALESDPSTESSARTGATAS</sequence>
<evidence type="ECO:0000256" key="1">
    <source>
        <dbReference type="ARBA" id="ARBA00004141"/>
    </source>
</evidence>
<keyword evidence="4 6" id="KW-0472">Membrane</keyword>
<proteinExistence type="predicted"/>
<dbReference type="Proteomes" id="UP000291144">
    <property type="component" value="Unassembled WGS sequence"/>
</dbReference>
<evidence type="ECO:0000256" key="2">
    <source>
        <dbReference type="ARBA" id="ARBA00022692"/>
    </source>
</evidence>
<evidence type="ECO:0000259" key="7">
    <source>
        <dbReference type="Pfam" id="PF07291"/>
    </source>
</evidence>
<keyword evidence="9" id="KW-1185">Reference proteome</keyword>
<evidence type="ECO:0000256" key="6">
    <source>
        <dbReference type="SAM" id="Phobius"/>
    </source>
</evidence>
<dbReference type="OrthoDB" id="5422529at2"/>
<evidence type="ECO:0000256" key="4">
    <source>
        <dbReference type="ARBA" id="ARBA00023136"/>
    </source>
</evidence>
<evidence type="ECO:0000256" key="3">
    <source>
        <dbReference type="ARBA" id="ARBA00022989"/>
    </source>
</evidence>
<name>A0A4R0L340_9ACTN</name>
<feature type="transmembrane region" description="Helical" evidence="6">
    <location>
        <begin position="74"/>
        <end position="95"/>
    </location>
</feature>
<protein>
    <submittedName>
        <fullName evidence="8">DoxX family membrane protein</fullName>
    </submittedName>
</protein>
<dbReference type="GO" id="GO:0016020">
    <property type="term" value="C:membrane"/>
    <property type="evidence" value="ECO:0007669"/>
    <property type="project" value="UniProtKB-SubCell"/>
</dbReference>
<reference evidence="8 9" key="1">
    <citation type="submission" date="2019-02" db="EMBL/GenBank/DDBJ databases">
        <title>Kribbella capetownensis sp. nov. and Kribbella speibonae sp. nov., isolated from soil.</title>
        <authorList>
            <person name="Curtis S.M."/>
            <person name="Norton I."/>
            <person name="Everest G.J."/>
            <person name="Meyers P.R."/>
        </authorList>
    </citation>
    <scope>NUCLEOTIDE SEQUENCE [LARGE SCALE GENOMIC DNA]</scope>
    <source>
        <strain evidence="8 9">NRRL B-24813</strain>
    </source>
</reference>
<evidence type="ECO:0000256" key="5">
    <source>
        <dbReference type="SAM" id="MobiDB-lite"/>
    </source>
</evidence>
<keyword evidence="2 6" id="KW-0812">Transmembrane</keyword>
<accession>A0A4R0L340</accession>
<dbReference type="InterPro" id="IPR009908">
    <property type="entry name" value="Methylamine_util_MauE"/>
</dbReference>
<feature type="domain" description="Methylamine utilisation protein MauE" evidence="7">
    <location>
        <begin position="33"/>
        <end position="164"/>
    </location>
</feature>
<dbReference type="Pfam" id="PF07291">
    <property type="entry name" value="MauE"/>
    <property type="match status" value="1"/>
</dbReference>
<organism evidence="8 9">
    <name type="scientific">Kribbella pittospori</name>
    <dbReference type="NCBI Taxonomy" id="722689"/>
    <lineage>
        <taxon>Bacteria</taxon>
        <taxon>Bacillati</taxon>
        <taxon>Actinomycetota</taxon>
        <taxon>Actinomycetes</taxon>
        <taxon>Propionibacteriales</taxon>
        <taxon>Kribbellaceae</taxon>
        <taxon>Kribbella</taxon>
    </lineage>
</organism>